<proteinExistence type="predicted"/>
<dbReference type="AlphaFoldDB" id="A0A7C8KRP9"/>
<dbReference type="GO" id="GO:0005975">
    <property type="term" value="P:carbohydrate metabolic process"/>
    <property type="evidence" value="ECO:0007669"/>
    <property type="project" value="InterPro"/>
</dbReference>
<organism evidence="1 2">
    <name type="scientific">Gracilibacillus oryzae</name>
    <dbReference type="NCBI Taxonomy" id="1672701"/>
    <lineage>
        <taxon>Bacteria</taxon>
        <taxon>Bacillati</taxon>
        <taxon>Bacillota</taxon>
        <taxon>Bacilli</taxon>
        <taxon>Bacillales</taxon>
        <taxon>Bacillaceae</taxon>
        <taxon>Gracilibacillus</taxon>
    </lineage>
</organism>
<evidence type="ECO:0000313" key="1">
    <source>
        <dbReference type="EMBL" id="KAB8134179.1"/>
    </source>
</evidence>
<protein>
    <submittedName>
        <fullName evidence="1">Glycoside hydrolase family 125 protein</fullName>
    </submittedName>
</protein>
<dbReference type="PANTHER" id="PTHR31047:SF0">
    <property type="entry name" value="MEIOTICALLY UP-REGULATED GENE 157 PROTEIN"/>
    <property type="match status" value="1"/>
</dbReference>
<gene>
    <name evidence="1" type="ORF">F9U64_11700</name>
</gene>
<dbReference type="RefSeq" id="WP_153403590.1">
    <property type="nucleotide sequence ID" value="NZ_ML762431.1"/>
</dbReference>
<dbReference type="Gene3D" id="1.50.10.10">
    <property type="match status" value="1"/>
</dbReference>
<dbReference type="PANTHER" id="PTHR31047">
    <property type="entry name" value="MEIOTICALLY UP-REGULATED GENE 157 PROTEIN"/>
    <property type="match status" value="1"/>
</dbReference>
<evidence type="ECO:0000313" key="2">
    <source>
        <dbReference type="Proteomes" id="UP000480246"/>
    </source>
</evidence>
<dbReference type="Proteomes" id="UP000480246">
    <property type="component" value="Unassembled WGS sequence"/>
</dbReference>
<accession>A0A7C8KRP9</accession>
<dbReference type="SUPFAM" id="SSF48208">
    <property type="entry name" value="Six-hairpin glycosidases"/>
    <property type="match status" value="1"/>
</dbReference>
<dbReference type="SMART" id="SM01149">
    <property type="entry name" value="DUF1237"/>
    <property type="match status" value="1"/>
</dbReference>
<keyword evidence="2" id="KW-1185">Reference proteome</keyword>
<comment type="caution">
    <text evidence="1">The sequence shown here is derived from an EMBL/GenBank/DDBJ whole genome shotgun (WGS) entry which is preliminary data.</text>
</comment>
<reference evidence="1 2" key="1">
    <citation type="submission" date="2019-10" db="EMBL/GenBank/DDBJ databases">
        <title>Gracilibacillus sp. nov. isolated from rice seeds.</title>
        <authorList>
            <person name="He S."/>
        </authorList>
    </citation>
    <scope>NUCLEOTIDE SEQUENCE [LARGE SCALE GENOMIC DNA]</scope>
    <source>
        <strain evidence="1 2">TD8</strain>
    </source>
</reference>
<dbReference type="InterPro" id="IPR012341">
    <property type="entry name" value="6hp_glycosidase-like_sf"/>
</dbReference>
<dbReference type="GO" id="GO:0016787">
    <property type="term" value="F:hydrolase activity"/>
    <property type="evidence" value="ECO:0007669"/>
    <property type="project" value="UniProtKB-KW"/>
</dbReference>
<dbReference type="Pfam" id="PF06824">
    <property type="entry name" value="Glyco_hydro_125"/>
    <property type="match status" value="1"/>
</dbReference>
<dbReference type="InterPro" id="IPR008928">
    <property type="entry name" value="6-hairpin_glycosidase_sf"/>
</dbReference>
<keyword evidence="1" id="KW-0378">Hydrolase</keyword>
<sequence length="439" mass="50373">MKQTITASIDQLIERVKQHYPNDKKIADMFEQTFVNTYQTTIRRQSDGSTFVITGDIPAMWLRDSAAQVRPYLLLAEKDEAIAKMILGVIQKQFFFINHDPYANAFNEEANGKRYHEDQTKMTDWIWERKYEIDSLCYPVQLAYLYWKSTGDTSSFDATFVKAVKNILKVWKTEQHHEQSDYYFVRDNCPAQDTLSHDGYGAPVGYTGMTWSGFRPSDDACKYGYLVPANMFAVVALGYIIEIAETVLQDSAIMQAAQKLKAEIDHGIKTFGITQHPEYGEIYAYETDGLGNYVLMDDANVPSLLSMPYLGYCSFDDEIYLNTRKFLLSEENPYYFEGKVAKGIGSPHTPDQYIWHIALAIQGLTSIEEKEKQEILNLFKQTDANTNLMHEGFHVDDPTKFTRPWFSWANSMFSEFVLSRMSLYVPGSPLAIKEADKNE</sequence>
<dbReference type="OrthoDB" id="181472at2"/>
<name>A0A7C8KRP9_9BACI</name>
<dbReference type="PIRSF" id="PIRSF028846">
    <property type="entry name" value="UCP028846"/>
    <property type="match status" value="1"/>
</dbReference>
<dbReference type="InterPro" id="IPR008313">
    <property type="entry name" value="GH125"/>
</dbReference>
<dbReference type="EMBL" id="WEID01000056">
    <property type="protein sequence ID" value="KAB8134179.1"/>
    <property type="molecule type" value="Genomic_DNA"/>
</dbReference>